<feature type="transmembrane region" description="Helical" evidence="2">
    <location>
        <begin position="193"/>
        <end position="214"/>
    </location>
</feature>
<feature type="compositionally biased region" description="Polar residues" evidence="1">
    <location>
        <begin position="142"/>
        <end position="160"/>
    </location>
</feature>
<evidence type="ECO:0000259" key="4">
    <source>
        <dbReference type="Pfam" id="PF07987"/>
    </source>
</evidence>
<dbReference type="Gene3D" id="2.60.40.2230">
    <property type="entry name" value="Uncharacterised protein YcnI-like PF07987, DUF1775"/>
    <property type="match status" value="1"/>
</dbReference>
<dbReference type="Proteomes" id="UP000023561">
    <property type="component" value="Unassembled WGS sequence"/>
</dbReference>
<organism evidence="5 6">
    <name type="scientific">Parageobacillus caldoxylosilyticus NBRC 107762</name>
    <dbReference type="NCBI Taxonomy" id="1220594"/>
    <lineage>
        <taxon>Bacteria</taxon>
        <taxon>Bacillati</taxon>
        <taxon>Bacillota</taxon>
        <taxon>Bacilli</taxon>
        <taxon>Bacillales</taxon>
        <taxon>Anoxybacillaceae</taxon>
        <taxon>Saccharococcus</taxon>
    </lineage>
</organism>
<feature type="region of interest" description="Disordered" evidence="1">
    <location>
        <begin position="142"/>
        <end position="189"/>
    </location>
</feature>
<feature type="chain" id="PRO_5001518501" description="YncI copper-binding domain-containing protein" evidence="3">
    <location>
        <begin position="29"/>
        <end position="218"/>
    </location>
</feature>
<dbReference type="InterPro" id="IPR038507">
    <property type="entry name" value="YcnI-like_sf"/>
</dbReference>
<evidence type="ECO:0000256" key="1">
    <source>
        <dbReference type="SAM" id="MobiDB-lite"/>
    </source>
</evidence>
<accession>A0A023DGN8</accession>
<keyword evidence="2" id="KW-1133">Transmembrane helix</keyword>
<evidence type="ECO:0000313" key="6">
    <source>
        <dbReference type="Proteomes" id="UP000023561"/>
    </source>
</evidence>
<keyword evidence="6" id="KW-1185">Reference proteome</keyword>
<dbReference type="AlphaFoldDB" id="A0A023DGN8"/>
<name>A0A023DGN8_9BACL</name>
<feature type="domain" description="YncI copper-binding" evidence="4">
    <location>
        <begin position="29"/>
        <end position="146"/>
    </location>
</feature>
<dbReference type="RefSeq" id="WP_042410211.1">
    <property type="nucleotide sequence ID" value="NZ_BAWO01000044.1"/>
</dbReference>
<proteinExistence type="predicted"/>
<evidence type="ECO:0000256" key="3">
    <source>
        <dbReference type="SAM" id="SignalP"/>
    </source>
</evidence>
<keyword evidence="2" id="KW-0812">Transmembrane</keyword>
<evidence type="ECO:0000256" key="2">
    <source>
        <dbReference type="SAM" id="Phobius"/>
    </source>
</evidence>
<gene>
    <name evidence="5" type="ORF">GCA01S_044_00510</name>
</gene>
<dbReference type="InterPro" id="IPR012533">
    <property type="entry name" value="YcnI-copper_dom"/>
</dbReference>
<evidence type="ECO:0000313" key="5">
    <source>
        <dbReference type="EMBL" id="GAJ40464.1"/>
    </source>
</evidence>
<dbReference type="Pfam" id="PF07987">
    <property type="entry name" value="DUF1775"/>
    <property type="match status" value="1"/>
</dbReference>
<dbReference type="OrthoDB" id="69896at2"/>
<comment type="caution">
    <text evidence="5">The sequence shown here is derived from an EMBL/GenBank/DDBJ whole genome shotgun (WGS) entry which is preliminary data.</text>
</comment>
<keyword evidence="3" id="KW-0732">Signal</keyword>
<keyword evidence="2" id="KW-0472">Membrane</keyword>
<dbReference type="EMBL" id="BAWO01000044">
    <property type="protein sequence ID" value="GAJ40464.1"/>
    <property type="molecule type" value="Genomic_DNA"/>
</dbReference>
<protein>
    <recommendedName>
        <fullName evidence="4">YncI copper-binding domain-containing protein</fullName>
    </recommendedName>
</protein>
<feature type="signal peptide" evidence="3">
    <location>
        <begin position="1"/>
        <end position="28"/>
    </location>
</feature>
<feature type="compositionally biased region" description="Polar residues" evidence="1">
    <location>
        <begin position="175"/>
        <end position="189"/>
    </location>
</feature>
<dbReference type="CDD" id="cd08545">
    <property type="entry name" value="YcnI_like"/>
    <property type="match status" value="1"/>
</dbReference>
<sequence length="218" mass="23972">MKKIWSQTSKVLVLMVTAFLLCTGIASAHVTVKPNISAPGAWETYTVKIPVEKDVPTTKVTLKIPDGMELVSYQPEQGWEVTLEKDASGKVKTVTWTAEGEGLLPGQFQQFFFVAKNPDKERKVTWDAYQYYKDGTIVEWTGTENSQTPHSVTEISQAAAAQSGHDMHSHGEQAAQHQAQSENKTNNEQNENGLSIATLVIAVIALIVSIVAFLKKRA</sequence>
<reference evidence="5 6" key="1">
    <citation type="submission" date="2014-04" db="EMBL/GenBank/DDBJ databases">
        <title>Whole genome shotgun sequence of Geobacillus caldoxylosilyticus NBRC 107762.</title>
        <authorList>
            <person name="Hosoyama A."/>
            <person name="Hosoyama Y."/>
            <person name="Katano-Makiyama Y."/>
            <person name="Tsuchikane K."/>
            <person name="Ohji S."/>
            <person name="Ichikawa N."/>
            <person name="Yamazoe A."/>
            <person name="Fujita N."/>
        </authorList>
    </citation>
    <scope>NUCLEOTIDE SEQUENCE [LARGE SCALE GENOMIC DNA]</scope>
    <source>
        <strain evidence="5 6">NBRC 107762</strain>
    </source>
</reference>